<dbReference type="InterPro" id="IPR046675">
    <property type="entry name" value="DUF6545"/>
</dbReference>
<name>A0A542DC18_AMYCI</name>
<sequence>MRAVGNIMVRVRPASVGGVLSPFSVLFVVVLGTALGWKAYQLYRAPQDRPLLAVTLCLACAAAAFPLGLPAGARLVDSIFEFGVSELGQNVLLLATVYWLMCFYLFSATDLEQGRRRAKWEAVPLAAVVVAITVATFATPVELRWSSFGEADMQVTGAATFYLLAGLYLVYAIATALHWTWRHARATRPPLSVGLRLAGAGMAGMVLAGSVRAGFVVIRWSGGSIPSWLNATASLLLSLAIPLFVIGISYPSVATRIAALRVWRQHRTRYRQLHPLWMELHQVYPEHLLGRVPGSAWRDALRLRGVHRRYYRRVIECRDGLVRISPYLAHARETANNGTSLAELLRAALRAHAEGEPVSTKASAVAVPLADDLDADVYELVELSNALRARAG</sequence>
<feature type="transmembrane region" description="Helical" evidence="1">
    <location>
        <begin position="123"/>
        <end position="141"/>
    </location>
</feature>
<feature type="transmembrane region" description="Helical" evidence="1">
    <location>
        <begin position="193"/>
        <end position="215"/>
    </location>
</feature>
<feature type="domain" description="DUF6545" evidence="2">
    <location>
        <begin position="263"/>
        <end position="388"/>
    </location>
</feature>
<gene>
    <name evidence="3" type="ORF">FB471_0238</name>
</gene>
<keyword evidence="1" id="KW-1133">Transmembrane helix</keyword>
<keyword evidence="4" id="KW-1185">Reference proteome</keyword>
<accession>A0A542DC18</accession>
<dbReference type="Pfam" id="PF20182">
    <property type="entry name" value="DUF6545"/>
    <property type="match status" value="1"/>
</dbReference>
<organism evidence="3 4">
    <name type="scientific">Amycolatopsis cihanbeyliensis</name>
    <dbReference type="NCBI Taxonomy" id="1128664"/>
    <lineage>
        <taxon>Bacteria</taxon>
        <taxon>Bacillati</taxon>
        <taxon>Actinomycetota</taxon>
        <taxon>Actinomycetes</taxon>
        <taxon>Pseudonocardiales</taxon>
        <taxon>Pseudonocardiaceae</taxon>
        <taxon>Amycolatopsis</taxon>
    </lineage>
</organism>
<feature type="transmembrane region" description="Helical" evidence="1">
    <location>
        <begin position="20"/>
        <end position="39"/>
    </location>
</feature>
<dbReference type="Proteomes" id="UP000320876">
    <property type="component" value="Unassembled WGS sequence"/>
</dbReference>
<feature type="transmembrane region" description="Helical" evidence="1">
    <location>
        <begin position="161"/>
        <end position="181"/>
    </location>
</feature>
<dbReference type="NCBIfam" id="NF042915">
    <property type="entry name" value="MAB_1171c_fam"/>
    <property type="match status" value="1"/>
</dbReference>
<evidence type="ECO:0000259" key="2">
    <source>
        <dbReference type="Pfam" id="PF20182"/>
    </source>
</evidence>
<feature type="transmembrane region" description="Helical" evidence="1">
    <location>
        <begin position="91"/>
        <end position="111"/>
    </location>
</feature>
<feature type="transmembrane region" description="Helical" evidence="1">
    <location>
        <begin position="235"/>
        <end position="259"/>
    </location>
</feature>
<comment type="caution">
    <text evidence="3">The sequence shown here is derived from an EMBL/GenBank/DDBJ whole genome shotgun (WGS) entry which is preliminary data.</text>
</comment>
<proteinExistence type="predicted"/>
<dbReference type="EMBL" id="VFML01000001">
    <property type="protein sequence ID" value="TQJ00603.1"/>
    <property type="molecule type" value="Genomic_DNA"/>
</dbReference>
<keyword evidence="1" id="KW-0812">Transmembrane</keyword>
<keyword evidence="1" id="KW-0472">Membrane</keyword>
<feature type="transmembrane region" description="Helical" evidence="1">
    <location>
        <begin position="51"/>
        <end position="71"/>
    </location>
</feature>
<reference evidence="3 4" key="1">
    <citation type="submission" date="2019-06" db="EMBL/GenBank/DDBJ databases">
        <title>Sequencing the genomes of 1000 actinobacteria strains.</title>
        <authorList>
            <person name="Klenk H.-P."/>
        </authorList>
    </citation>
    <scope>NUCLEOTIDE SEQUENCE [LARGE SCALE GENOMIC DNA]</scope>
    <source>
        <strain evidence="3 4">DSM 45679</strain>
    </source>
</reference>
<evidence type="ECO:0000313" key="3">
    <source>
        <dbReference type="EMBL" id="TQJ00603.1"/>
    </source>
</evidence>
<protein>
    <recommendedName>
        <fullName evidence="2">DUF6545 domain-containing protein</fullName>
    </recommendedName>
</protein>
<evidence type="ECO:0000256" key="1">
    <source>
        <dbReference type="SAM" id="Phobius"/>
    </source>
</evidence>
<evidence type="ECO:0000313" key="4">
    <source>
        <dbReference type="Proteomes" id="UP000320876"/>
    </source>
</evidence>
<dbReference type="InterPro" id="IPR050039">
    <property type="entry name" value="MAB_1171c-like"/>
</dbReference>
<dbReference type="AlphaFoldDB" id="A0A542DC18"/>